<gene>
    <name evidence="14" type="ORF">RZ57_01515</name>
</gene>
<dbReference type="Gene3D" id="2.170.130.10">
    <property type="entry name" value="TonB-dependent receptor, plug domain"/>
    <property type="match status" value="1"/>
</dbReference>
<dbReference type="PANTHER" id="PTHR30442">
    <property type="entry name" value="IRON III DICITRATE TRANSPORT PROTEIN FECA"/>
    <property type="match status" value="1"/>
</dbReference>
<dbReference type="Pfam" id="PF07715">
    <property type="entry name" value="Plug"/>
    <property type="match status" value="1"/>
</dbReference>
<dbReference type="OMA" id="NYGYFQP"/>
<dbReference type="InterPro" id="IPR000531">
    <property type="entry name" value="Beta-barrel_TonB"/>
</dbReference>
<evidence type="ECO:0000259" key="12">
    <source>
        <dbReference type="Pfam" id="PF00593"/>
    </source>
</evidence>
<sequence length="739" mass="84325">MKMKKQCATLTFFIGLHGYTIAEDNPKNISLSVITVPGHHERQPDRSIITQNEIDQKQSDNVADLVNTVPGVSMAGGFRPSGQTLNIRGMGDTEDIRVQVDGATKNFEKYQQGSLFIEPELLRRVSIDKGNHYPQYGNGGFAGTIKLETKNAKDFLQENQLLGGLLKYGYNTNNNQRTFSGAIFMQNDQKNIDALVYATVRRAHDYKRADKTPIKYSANNQANFLAKVNWWLTPSQLLAFSKVHGNHNGWEPFAAKRDLLPGPTEAEITKYGLDLAWKRKLVAREQQDRSYSLQYQFLPENNPWINTVAQLSHSSTYQHDTRSEQASKTYLASLGNESWTRYTDLTFDVNNTSLFNVAKTSHTLLVGLQWVKHKRQTLIFDPSKLQKAEYNHGYFQPSYMPSGHQYTHAFYAQDKIKIHNLTVSIGARYDYVKNIGKPNIATIYNDPTAGHDYSSKHYPGWSSYLGLNYKLTPYLNLFSNISNTWRAPVIDEQYETQYAKATLSPTASSLDLKKERITQLRVGKQIHFDHILSNNDQLSFNSTFFYYKGKDEIFKTRGVRCFESAQNNNNEVCSKKIGNYRNLPGYQIKGFELEANYDSTYWFTNLSYSHTIGKRLASPRNPWLASTSWIAEIPPRKAVVTLGSHIPDTNLTLGWKSEFVRRQDRSPTDQDKDAGHWALPKSSGYALHGIFATWQPKQIKHLRIQFTVDNLLNRSYRPYLSELAAGTGRNIKLSISKQF</sequence>
<evidence type="ECO:0000313" key="14">
    <source>
        <dbReference type="EMBL" id="AKO31914.1"/>
    </source>
</evidence>
<dbReference type="GO" id="GO:0033214">
    <property type="term" value="P:siderophore-iron import into cell"/>
    <property type="evidence" value="ECO:0007669"/>
    <property type="project" value="TreeGrafter"/>
</dbReference>
<keyword evidence="5 10" id="KW-0812">Transmembrane</keyword>
<evidence type="ECO:0000256" key="8">
    <source>
        <dbReference type="ARBA" id="ARBA00023136"/>
    </source>
</evidence>
<dbReference type="InterPro" id="IPR011276">
    <property type="entry name" value="TonB_haem/Hb_rcpt"/>
</dbReference>
<dbReference type="GO" id="GO:0015232">
    <property type="term" value="F:heme transmembrane transporter activity"/>
    <property type="evidence" value="ECO:0007669"/>
    <property type="project" value="InterPro"/>
</dbReference>
<dbReference type="PANTHER" id="PTHR30442:SF0">
    <property type="entry name" value="FE(3+) DICITRATE TRANSPORT PROTEIN FECA"/>
    <property type="match status" value="1"/>
</dbReference>
<evidence type="ECO:0000256" key="10">
    <source>
        <dbReference type="PROSITE-ProRule" id="PRU01360"/>
    </source>
</evidence>
<dbReference type="NCBIfam" id="TIGR01785">
    <property type="entry name" value="TonB-hemin"/>
    <property type="match status" value="1"/>
</dbReference>
<dbReference type="Proteomes" id="UP000060132">
    <property type="component" value="Chromosome"/>
</dbReference>
<reference evidence="14 15" key="1">
    <citation type="journal article" date="2015" name="PLoS Negl. Trop. Dis.">
        <title>Haemophilus ducreyi Cutaneous Ulcer Strains Are Nearly Identical to Class I Genital Ulcer Strains.</title>
        <authorList>
            <person name="Gangaiah D."/>
            <person name="Webb K.M."/>
            <person name="Humphreys T.L."/>
            <person name="Fortney K.R."/>
            <person name="Toh E."/>
            <person name="Tai A."/>
            <person name="Katz S.S."/>
            <person name="Pillay A."/>
            <person name="Chen C.Y."/>
            <person name="Roberts S.A."/>
            <person name="Munson R.S.Jr."/>
            <person name="Spinola S.M."/>
        </authorList>
    </citation>
    <scope>NUCLEOTIDE SEQUENCE [LARGE SCALE GENOMIC DNA]</scope>
    <source>
        <strain evidence="15">CLU2</strain>
    </source>
</reference>
<keyword evidence="4 10" id="KW-1134">Transmembrane beta strand</keyword>
<dbReference type="PROSITE" id="PS52016">
    <property type="entry name" value="TONB_DEPENDENT_REC_3"/>
    <property type="match status" value="1"/>
</dbReference>
<comment type="subcellular location">
    <subcellularLocation>
        <location evidence="1 10">Cell outer membrane</location>
        <topology evidence="1 10">Multi-pass membrane protein</topology>
    </subcellularLocation>
</comment>
<dbReference type="CDD" id="cd01347">
    <property type="entry name" value="ligand_gated_channel"/>
    <property type="match status" value="1"/>
</dbReference>
<organism evidence="14 15">
    <name type="scientific">Haemophilus ducreyi</name>
    <dbReference type="NCBI Taxonomy" id="730"/>
    <lineage>
        <taxon>Bacteria</taxon>
        <taxon>Pseudomonadati</taxon>
        <taxon>Pseudomonadota</taxon>
        <taxon>Gammaproteobacteria</taxon>
        <taxon>Pasteurellales</taxon>
        <taxon>Pasteurellaceae</taxon>
        <taxon>Haemophilus</taxon>
    </lineage>
</organism>
<keyword evidence="7 11" id="KW-0798">TonB box</keyword>
<evidence type="ECO:0000256" key="5">
    <source>
        <dbReference type="ARBA" id="ARBA00022692"/>
    </source>
</evidence>
<dbReference type="AlphaFoldDB" id="A0AAC8UBE5"/>
<dbReference type="NCBIfam" id="TIGR01786">
    <property type="entry name" value="TonB-hemlactrns"/>
    <property type="match status" value="1"/>
</dbReference>
<keyword evidence="14" id="KW-0675">Receptor</keyword>
<evidence type="ECO:0000313" key="15">
    <source>
        <dbReference type="Proteomes" id="UP000060132"/>
    </source>
</evidence>
<comment type="similarity">
    <text evidence="2 10 11">Belongs to the TonB-dependent receptor family.</text>
</comment>
<evidence type="ECO:0000256" key="6">
    <source>
        <dbReference type="ARBA" id="ARBA00022729"/>
    </source>
</evidence>
<dbReference type="InterPro" id="IPR036942">
    <property type="entry name" value="Beta-barrel_TonB_sf"/>
</dbReference>
<feature type="domain" description="TonB-dependent receptor plug" evidence="13">
    <location>
        <begin position="46"/>
        <end position="144"/>
    </location>
</feature>
<protein>
    <submittedName>
        <fullName evidence="14">TonB-dependent receptor</fullName>
    </submittedName>
</protein>
<keyword evidence="8 10" id="KW-0472">Membrane</keyword>
<name>A0AAC8UBE5_HAEDC</name>
<evidence type="ECO:0000256" key="7">
    <source>
        <dbReference type="ARBA" id="ARBA00023077"/>
    </source>
</evidence>
<evidence type="ECO:0000256" key="11">
    <source>
        <dbReference type="RuleBase" id="RU003357"/>
    </source>
</evidence>
<evidence type="ECO:0000256" key="2">
    <source>
        <dbReference type="ARBA" id="ARBA00009810"/>
    </source>
</evidence>
<feature type="domain" description="TonB-dependent receptor-like beta-barrel" evidence="12">
    <location>
        <begin position="243"/>
        <end position="711"/>
    </location>
</feature>
<evidence type="ECO:0000256" key="1">
    <source>
        <dbReference type="ARBA" id="ARBA00004571"/>
    </source>
</evidence>
<dbReference type="GO" id="GO:0009279">
    <property type="term" value="C:cell outer membrane"/>
    <property type="evidence" value="ECO:0007669"/>
    <property type="project" value="UniProtKB-SubCell"/>
</dbReference>
<dbReference type="SMR" id="A0AAC8UBE5"/>
<evidence type="ECO:0000256" key="3">
    <source>
        <dbReference type="ARBA" id="ARBA00022448"/>
    </source>
</evidence>
<proteinExistence type="inferred from homology"/>
<evidence type="ECO:0000256" key="9">
    <source>
        <dbReference type="ARBA" id="ARBA00023237"/>
    </source>
</evidence>
<dbReference type="InterPro" id="IPR012910">
    <property type="entry name" value="Plug_dom"/>
</dbReference>
<evidence type="ECO:0000259" key="13">
    <source>
        <dbReference type="Pfam" id="PF07715"/>
    </source>
</evidence>
<evidence type="ECO:0000256" key="4">
    <source>
        <dbReference type="ARBA" id="ARBA00022452"/>
    </source>
</evidence>
<dbReference type="EMBL" id="CP011219">
    <property type="protein sequence ID" value="AKO31914.1"/>
    <property type="molecule type" value="Genomic_DNA"/>
</dbReference>
<dbReference type="Gene3D" id="2.40.170.20">
    <property type="entry name" value="TonB-dependent receptor, beta-barrel domain"/>
    <property type="match status" value="1"/>
</dbReference>
<dbReference type="SUPFAM" id="SSF56935">
    <property type="entry name" value="Porins"/>
    <property type="match status" value="1"/>
</dbReference>
<dbReference type="Pfam" id="PF00593">
    <property type="entry name" value="TonB_dep_Rec_b-barrel"/>
    <property type="match status" value="1"/>
</dbReference>
<keyword evidence="3 10" id="KW-0813">Transport</keyword>
<dbReference type="RefSeq" id="WP_010944410.1">
    <property type="nucleotide sequence ID" value="NZ_CP011218.1"/>
</dbReference>
<dbReference type="InterPro" id="IPR039426">
    <property type="entry name" value="TonB-dep_rcpt-like"/>
</dbReference>
<dbReference type="InterPro" id="IPR037066">
    <property type="entry name" value="Plug_dom_sf"/>
</dbReference>
<keyword evidence="9 10" id="KW-0998">Cell outer membrane</keyword>
<accession>A0AAC8UBE5</accession>
<keyword evidence="6" id="KW-0732">Signal</keyword>
<dbReference type="InterPro" id="IPR010949">
    <property type="entry name" value="TonB_Hb/transfer/lactofer_rcpt"/>
</dbReference>